<evidence type="ECO:0000256" key="14">
    <source>
        <dbReference type="ARBA" id="ARBA00048247"/>
    </source>
</evidence>
<feature type="binding site" evidence="17">
    <location>
        <position position="334"/>
    </location>
    <ligand>
        <name>UDP-N-acetyl-alpha-D-glucosamine</name>
        <dbReference type="ChEBI" id="CHEBI:57705"/>
    </ligand>
</feature>
<organism evidence="19 20">
    <name type="scientific">Citroniella saccharovorans</name>
    <dbReference type="NCBI Taxonomy" id="2053367"/>
    <lineage>
        <taxon>Bacteria</taxon>
        <taxon>Bacillati</taxon>
        <taxon>Bacillota</taxon>
        <taxon>Tissierellia</taxon>
        <taxon>Tissierellales</taxon>
        <taxon>Peptoniphilaceae</taxon>
        <taxon>Citroniella</taxon>
    </lineage>
</organism>
<evidence type="ECO:0000256" key="8">
    <source>
        <dbReference type="ARBA" id="ARBA00022842"/>
    </source>
</evidence>
<keyword evidence="11 17" id="KW-0511">Multifunctional enzyme</keyword>
<feature type="binding site" evidence="17">
    <location>
        <position position="367"/>
    </location>
    <ligand>
        <name>UDP-N-acetyl-alpha-D-glucosamine</name>
        <dbReference type="ChEBI" id="CHEBI:57705"/>
    </ligand>
</feature>
<evidence type="ECO:0000256" key="4">
    <source>
        <dbReference type="ARBA" id="ARBA00022679"/>
    </source>
</evidence>
<evidence type="ECO:0000256" key="13">
    <source>
        <dbReference type="ARBA" id="ARBA00023316"/>
    </source>
</evidence>
<feature type="binding site" evidence="17">
    <location>
        <position position="352"/>
    </location>
    <ligand>
        <name>UDP-N-acetyl-alpha-D-glucosamine</name>
        <dbReference type="ChEBI" id="CHEBI:57705"/>
    </ligand>
</feature>
<dbReference type="GO" id="GO:0009252">
    <property type="term" value="P:peptidoglycan biosynthetic process"/>
    <property type="evidence" value="ECO:0007669"/>
    <property type="project" value="UniProtKB-UniRule"/>
</dbReference>
<evidence type="ECO:0000256" key="9">
    <source>
        <dbReference type="ARBA" id="ARBA00022960"/>
    </source>
</evidence>
<keyword evidence="6 17" id="KW-0479">Metal-binding</keyword>
<dbReference type="InterPro" id="IPR011004">
    <property type="entry name" value="Trimer_LpxA-like_sf"/>
</dbReference>
<comment type="function">
    <text evidence="16 17">Catalyzes the last two sequential reactions in the de novo biosynthetic pathway for UDP-N-acetylglucosamine (UDP-GlcNAc). The C-terminal domain catalyzes the transfer of acetyl group from acetyl coenzyme A to glucosamine-1-phosphate (GlcN-1-P) to produce N-acetylglucosamine-1-phosphate (GlcNAc-1-P), which is converted into UDP-GlcNAc by the transfer of uridine 5-monophosphate (from uridine 5-triphosphate), a reaction catalyzed by the N-terminal domain.</text>
</comment>
<comment type="subcellular location">
    <subcellularLocation>
        <location evidence="17">Cytoplasm</location>
    </subcellularLocation>
</comment>
<comment type="caution">
    <text evidence="19">The sequence shown here is derived from an EMBL/GenBank/DDBJ whole genome shotgun (WGS) entry which is preliminary data.</text>
</comment>
<comment type="similarity">
    <text evidence="17">In the N-terminal section; belongs to the N-acetylglucosamine-1-phosphate uridyltransferase family.</text>
</comment>
<dbReference type="GO" id="GO:0008360">
    <property type="term" value="P:regulation of cell shape"/>
    <property type="evidence" value="ECO:0007669"/>
    <property type="project" value="UniProtKB-KW"/>
</dbReference>
<dbReference type="SUPFAM" id="SSF53448">
    <property type="entry name" value="Nucleotide-diphospho-sugar transferases"/>
    <property type="match status" value="1"/>
</dbReference>
<feature type="binding site" evidence="17">
    <location>
        <position position="406"/>
    </location>
    <ligand>
        <name>acetyl-CoA</name>
        <dbReference type="ChEBI" id="CHEBI:57288"/>
    </ligand>
</feature>
<comment type="pathway">
    <text evidence="1 17">Nucleotide-sugar biosynthesis; UDP-N-acetyl-alpha-D-glucosamine biosynthesis; N-acetyl-alpha-D-glucosamine 1-phosphate from alpha-D-glucosamine 6-phosphate (route II): step 2/2.</text>
</comment>
<dbReference type="EC" id="2.3.1.157" evidence="17"/>
<evidence type="ECO:0000256" key="15">
    <source>
        <dbReference type="ARBA" id="ARBA00048493"/>
    </source>
</evidence>
<feature type="binding site" evidence="17">
    <location>
        <position position="172"/>
    </location>
    <ligand>
        <name>UDP-N-acetyl-alpha-D-glucosamine</name>
        <dbReference type="ChEBI" id="CHEBI:57705"/>
    </ligand>
</feature>
<keyword evidence="9 17" id="KW-0133">Cell shape</keyword>
<dbReference type="PANTHER" id="PTHR43584">
    <property type="entry name" value="NUCLEOTIDYL TRANSFERASE"/>
    <property type="match status" value="1"/>
</dbReference>
<feature type="binding site" evidence="17">
    <location>
        <position position="105"/>
    </location>
    <ligand>
        <name>Mg(2+)</name>
        <dbReference type="ChEBI" id="CHEBI:18420"/>
    </ligand>
</feature>
<comment type="caution">
    <text evidence="17">Lacks conserved residue(s) required for the propagation of feature annotation.</text>
</comment>
<dbReference type="GO" id="GO:0000287">
    <property type="term" value="F:magnesium ion binding"/>
    <property type="evidence" value="ECO:0007669"/>
    <property type="project" value="UniProtKB-UniRule"/>
</dbReference>
<comment type="catalytic activity">
    <reaction evidence="15 17">
        <text>N-acetyl-alpha-D-glucosamine 1-phosphate + UTP + H(+) = UDP-N-acetyl-alpha-D-glucosamine + diphosphate</text>
        <dbReference type="Rhea" id="RHEA:13509"/>
        <dbReference type="ChEBI" id="CHEBI:15378"/>
        <dbReference type="ChEBI" id="CHEBI:33019"/>
        <dbReference type="ChEBI" id="CHEBI:46398"/>
        <dbReference type="ChEBI" id="CHEBI:57705"/>
        <dbReference type="ChEBI" id="CHEBI:57776"/>
        <dbReference type="EC" id="2.7.7.23"/>
    </reaction>
</comment>
<evidence type="ECO:0000256" key="7">
    <source>
        <dbReference type="ARBA" id="ARBA00022737"/>
    </source>
</evidence>
<dbReference type="GO" id="GO:0071555">
    <property type="term" value="P:cell wall organization"/>
    <property type="evidence" value="ECO:0007669"/>
    <property type="project" value="UniProtKB-KW"/>
</dbReference>
<keyword evidence="3 17" id="KW-0963">Cytoplasm</keyword>
<feature type="binding site" evidence="17">
    <location>
        <begin position="81"/>
        <end position="82"/>
    </location>
    <ligand>
        <name>UDP-N-acetyl-alpha-D-glucosamine</name>
        <dbReference type="ChEBI" id="CHEBI:57705"/>
    </ligand>
</feature>
<feature type="binding site" evidence="17">
    <location>
        <position position="157"/>
    </location>
    <ligand>
        <name>UDP-N-acetyl-alpha-D-glucosamine</name>
        <dbReference type="ChEBI" id="CHEBI:57705"/>
    </ligand>
</feature>
<dbReference type="GO" id="GO:0009245">
    <property type="term" value="P:lipid A biosynthetic process"/>
    <property type="evidence" value="ECO:0007669"/>
    <property type="project" value="UniProtKB-UniRule"/>
</dbReference>
<dbReference type="EMBL" id="JAYKOT010000003">
    <property type="protein sequence ID" value="MEB3429046.1"/>
    <property type="molecule type" value="Genomic_DNA"/>
</dbReference>
<evidence type="ECO:0000256" key="12">
    <source>
        <dbReference type="ARBA" id="ARBA00023315"/>
    </source>
</evidence>
<name>A0AAW9MST0_9FIRM</name>
<comment type="cofactor">
    <cofactor evidence="17">
        <name>Mg(2+)</name>
        <dbReference type="ChEBI" id="CHEBI:18420"/>
    </cofactor>
    <text evidence="17">Binds 1 Mg(2+) ion per subunit.</text>
</comment>
<dbReference type="EC" id="2.7.7.23" evidence="17"/>
<dbReference type="GO" id="GO:0006048">
    <property type="term" value="P:UDP-N-acetylglucosamine biosynthetic process"/>
    <property type="evidence" value="ECO:0007669"/>
    <property type="project" value="InterPro"/>
</dbReference>
<dbReference type="Pfam" id="PF00483">
    <property type="entry name" value="NTP_transferase"/>
    <property type="match status" value="1"/>
</dbReference>
<feature type="binding site" evidence="17">
    <location>
        <position position="230"/>
    </location>
    <ligand>
        <name>Mg(2+)</name>
        <dbReference type="ChEBI" id="CHEBI:18420"/>
    </ligand>
</feature>
<feature type="domain" description="Nucleotidyl transferase" evidence="18">
    <location>
        <begin position="4"/>
        <end position="214"/>
    </location>
</feature>
<dbReference type="HAMAP" id="MF_01631">
    <property type="entry name" value="GlmU"/>
    <property type="match status" value="1"/>
</dbReference>
<feature type="region of interest" description="Linker" evidence="17">
    <location>
        <begin position="233"/>
        <end position="253"/>
    </location>
</feature>
<gene>
    <name evidence="17 19" type="primary">glmU</name>
    <name evidence="19" type="ORF">VLK81_03245</name>
</gene>
<dbReference type="SUPFAM" id="SSF51161">
    <property type="entry name" value="Trimeric LpxA-like enzymes"/>
    <property type="match status" value="1"/>
</dbReference>
<dbReference type="NCBIfam" id="TIGR01173">
    <property type="entry name" value="glmU"/>
    <property type="match status" value="1"/>
</dbReference>
<dbReference type="CDD" id="cd03353">
    <property type="entry name" value="LbH_GlmU_C"/>
    <property type="match status" value="1"/>
</dbReference>
<feature type="region of interest" description="N-acetyltransferase" evidence="17">
    <location>
        <begin position="254"/>
        <end position="460"/>
    </location>
</feature>
<dbReference type="PANTHER" id="PTHR43584:SF3">
    <property type="entry name" value="BIFUNCTIONAL PROTEIN GLMU"/>
    <property type="match status" value="1"/>
</dbReference>
<evidence type="ECO:0000256" key="6">
    <source>
        <dbReference type="ARBA" id="ARBA00022723"/>
    </source>
</evidence>
<feature type="binding site" evidence="17">
    <location>
        <position position="230"/>
    </location>
    <ligand>
        <name>UDP-N-acetyl-alpha-D-glucosamine</name>
        <dbReference type="ChEBI" id="CHEBI:57705"/>
    </ligand>
</feature>
<dbReference type="GO" id="GO:0005737">
    <property type="term" value="C:cytoplasm"/>
    <property type="evidence" value="ECO:0007669"/>
    <property type="project" value="UniProtKB-SubCell"/>
</dbReference>
<feature type="binding site" evidence="17">
    <location>
        <position position="441"/>
    </location>
    <ligand>
        <name>acetyl-CoA</name>
        <dbReference type="ChEBI" id="CHEBI:57288"/>
    </ligand>
</feature>
<keyword evidence="13 17" id="KW-0961">Cell wall biogenesis/degradation</keyword>
<dbReference type="InterPro" id="IPR005882">
    <property type="entry name" value="Bifunctional_GlmU"/>
</dbReference>
<protein>
    <recommendedName>
        <fullName evidence="17">Bifunctional protein GlmU</fullName>
    </recommendedName>
    <domain>
        <recommendedName>
            <fullName evidence="17">UDP-N-acetylglucosamine pyrophosphorylase</fullName>
            <ecNumber evidence="17">2.7.7.23</ecNumber>
        </recommendedName>
        <alternativeName>
            <fullName evidence="17">N-acetylglucosamine-1-phosphate uridyltransferase</fullName>
        </alternativeName>
    </domain>
    <domain>
        <recommendedName>
            <fullName evidence="17">Glucosamine-1-phosphate N-acetyltransferase</fullName>
            <ecNumber evidence="17">2.3.1.157</ecNumber>
        </recommendedName>
    </domain>
</protein>
<feature type="active site" description="Proton acceptor" evidence="17">
    <location>
        <position position="364"/>
    </location>
</feature>
<evidence type="ECO:0000256" key="16">
    <source>
        <dbReference type="ARBA" id="ARBA00049628"/>
    </source>
</evidence>
<feature type="binding site" evidence="17">
    <location>
        <position position="142"/>
    </location>
    <ligand>
        <name>UDP-N-acetyl-alpha-D-glucosamine</name>
        <dbReference type="ChEBI" id="CHEBI:57705"/>
    </ligand>
</feature>
<feature type="binding site" evidence="17">
    <location>
        <begin position="7"/>
        <end position="10"/>
    </location>
    <ligand>
        <name>UDP-N-acetyl-alpha-D-glucosamine</name>
        <dbReference type="ChEBI" id="CHEBI:57705"/>
    </ligand>
</feature>
<dbReference type="RefSeq" id="WP_324619168.1">
    <property type="nucleotide sequence ID" value="NZ_JAYKOT010000003.1"/>
</dbReference>
<evidence type="ECO:0000313" key="20">
    <source>
        <dbReference type="Proteomes" id="UP001357733"/>
    </source>
</evidence>
<keyword evidence="5 17" id="KW-0548">Nucleotidyltransferase</keyword>
<comment type="catalytic activity">
    <reaction evidence="14 17">
        <text>alpha-D-glucosamine 1-phosphate + acetyl-CoA = N-acetyl-alpha-D-glucosamine 1-phosphate + CoA + H(+)</text>
        <dbReference type="Rhea" id="RHEA:13725"/>
        <dbReference type="ChEBI" id="CHEBI:15378"/>
        <dbReference type="ChEBI" id="CHEBI:57287"/>
        <dbReference type="ChEBI" id="CHEBI:57288"/>
        <dbReference type="ChEBI" id="CHEBI:57776"/>
        <dbReference type="ChEBI" id="CHEBI:58516"/>
        <dbReference type="EC" id="2.3.1.157"/>
    </reaction>
</comment>
<feature type="binding site" evidence="17">
    <location>
        <position position="378"/>
    </location>
    <ligand>
        <name>UDP-N-acetyl-alpha-D-glucosamine</name>
        <dbReference type="ChEBI" id="CHEBI:57705"/>
    </ligand>
</feature>
<evidence type="ECO:0000256" key="1">
    <source>
        <dbReference type="ARBA" id="ARBA00005166"/>
    </source>
</evidence>
<dbReference type="GO" id="GO:0019134">
    <property type="term" value="F:glucosamine-1-phosphate N-acetyltransferase activity"/>
    <property type="evidence" value="ECO:0007669"/>
    <property type="project" value="UniProtKB-UniRule"/>
</dbReference>
<feature type="region of interest" description="Pyrophosphorylase" evidence="17">
    <location>
        <begin position="1"/>
        <end position="232"/>
    </location>
</feature>
<evidence type="ECO:0000313" key="19">
    <source>
        <dbReference type="EMBL" id="MEB3429046.1"/>
    </source>
</evidence>
<dbReference type="InterPro" id="IPR018357">
    <property type="entry name" value="Hexapep_transf_CS"/>
</dbReference>
<feature type="binding site" evidence="17">
    <location>
        <position position="424"/>
    </location>
    <ligand>
        <name>acetyl-CoA</name>
        <dbReference type="ChEBI" id="CHEBI:57288"/>
    </ligand>
</feature>
<evidence type="ECO:0000256" key="2">
    <source>
        <dbReference type="ARBA" id="ARBA00005208"/>
    </source>
</evidence>
<evidence type="ECO:0000256" key="10">
    <source>
        <dbReference type="ARBA" id="ARBA00022984"/>
    </source>
</evidence>
<keyword evidence="8 17" id="KW-0460">Magnesium</keyword>
<keyword evidence="7 17" id="KW-0677">Repeat</keyword>
<dbReference type="Gene3D" id="3.90.550.10">
    <property type="entry name" value="Spore Coat Polysaccharide Biosynthesis Protein SpsA, Chain A"/>
    <property type="match status" value="1"/>
</dbReference>
<dbReference type="InterPro" id="IPR029044">
    <property type="entry name" value="Nucleotide-diphossugar_trans"/>
</dbReference>
<dbReference type="GO" id="GO:0003977">
    <property type="term" value="F:UDP-N-acetylglucosamine diphosphorylase activity"/>
    <property type="evidence" value="ECO:0007669"/>
    <property type="project" value="UniProtKB-UniRule"/>
</dbReference>
<dbReference type="Proteomes" id="UP001357733">
    <property type="component" value="Unassembled WGS sequence"/>
</dbReference>
<dbReference type="InterPro" id="IPR038009">
    <property type="entry name" value="GlmU_C_LbH"/>
</dbReference>
<comment type="pathway">
    <text evidence="17">Bacterial outer membrane biogenesis; LPS lipid A biosynthesis.</text>
</comment>
<dbReference type="AlphaFoldDB" id="A0AAW9MST0"/>
<dbReference type="GO" id="GO:0000902">
    <property type="term" value="P:cell morphogenesis"/>
    <property type="evidence" value="ECO:0007669"/>
    <property type="project" value="UniProtKB-UniRule"/>
</dbReference>
<comment type="similarity">
    <text evidence="17">In the C-terminal section; belongs to the transferase hexapeptide repeat family.</text>
</comment>
<dbReference type="Gene3D" id="2.160.10.10">
    <property type="entry name" value="Hexapeptide repeat proteins"/>
    <property type="match status" value="1"/>
</dbReference>
<dbReference type="CDD" id="cd02540">
    <property type="entry name" value="GT2_GlmU_N_bac"/>
    <property type="match status" value="1"/>
</dbReference>
<keyword evidence="4 17" id="KW-0808">Transferase</keyword>
<evidence type="ECO:0000256" key="3">
    <source>
        <dbReference type="ARBA" id="ARBA00022490"/>
    </source>
</evidence>
<dbReference type="GO" id="GO:0016020">
    <property type="term" value="C:membrane"/>
    <property type="evidence" value="ECO:0007669"/>
    <property type="project" value="GOC"/>
</dbReference>
<evidence type="ECO:0000256" key="11">
    <source>
        <dbReference type="ARBA" id="ARBA00023268"/>
    </source>
</evidence>
<comment type="pathway">
    <text evidence="2 17">Nucleotide-sugar biosynthesis; UDP-N-acetyl-alpha-D-glucosamine biosynthesis; UDP-N-acetyl-alpha-D-glucosamine from N-acetyl-alpha-D-glucosamine 1-phosphate: step 1/1.</text>
</comment>
<sequence length="460" mass="51021">MIVSVILAAGEGKRMKSSFSKVSTKILNKPMISYIFSAAKNSGSDKICIVAGENKAYLEDLFKGEDVEFLHQEVGPGLPYGTAYAANLASPFIDDCDQVLVLSGDIPLIRAETLSKFIEFHKNGGFDTSLITAEKENPFGYGRIVKDENNVLKKIVEQRDASPEELQIREFNPGIYIFRGDLFKKHLKEIGTDNDQNEYYITDMIEILSSNGKKIGVYKTCDNIQVEGVNSKDQLFHLEMELRKRVNVDFMKEGVLLRGEDIFIEPGVKIGRDTEIFSGARILGNTSIGERCLITGDSYIKDSIIEDDVVIKSSYIEQSRVEKGSDMGPFAHLRPNSHLKEKVHLGNFVEVKNSTIGKGTKAGHLAYVGDADLGENINIGCGAIFVNYDGKNKHRAIVEDGCFIGSNANIVAPLKLAKNSFIAAGSTVTTDVEDGDLFINRAESRHIKKWVYRKNLKEEK</sequence>
<dbReference type="InterPro" id="IPR050065">
    <property type="entry name" value="GlmU-like"/>
</dbReference>
<proteinExistence type="inferred from homology"/>
<evidence type="ECO:0000256" key="17">
    <source>
        <dbReference type="HAMAP-Rule" id="MF_01631"/>
    </source>
</evidence>
<feature type="binding site" evidence="17">
    <location>
        <position position="72"/>
    </location>
    <ligand>
        <name>UDP-N-acetyl-alpha-D-glucosamine</name>
        <dbReference type="ChEBI" id="CHEBI:57705"/>
    </ligand>
</feature>
<keyword evidence="12 17" id="KW-0012">Acyltransferase</keyword>
<accession>A0AAW9MST0</accession>
<comment type="subunit">
    <text evidence="17">Homotrimer.</text>
</comment>
<evidence type="ECO:0000256" key="5">
    <source>
        <dbReference type="ARBA" id="ARBA00022695"/>
    </source>
</evidence>
<feature type="binding site" evidence="17">
    <location>
        <position position="21"/>
    </location>
    <ligand>
        <name>UDP-N-acetyl-alpha-D-glucosamine</name>
        <dbReference type="ChEBI" id="CHEBI:57705"/>
    </ligand>
</feature>
<feature type="binding site" evidence="17">
    <location>
        <begin position="387"/>
        <end position="388"/>
    </location>
    <ligand>
        <name>acetyl-CoA</name>
        <dbReference type="ChEBI" id="CHEBI:57288"/>
    </ligand>
</feature>
<reference evidence="19 20" key="1">
    <citation type="submission" date="2024-01" db="EMBL/GenBank/DDBJ databases">
        <title>Complete genome sequence of Citroniella saccharovorans strain M6.X9, isolated from human fecal sample.</title>
        <authorList>
            <person name="Cheng G."/>
            <person name="Westerholm M."/>
            <person name="Schnurer A."/>
        </authorList>
    </citation>
    <scope>NUCLEOTIDE SEQUENCE [LARGE SCALE GENOMIC DNA]</scope>
    <source>
        <strain evidence="19 20">DSM 29873</strain>
    </source>
</reference>
<dbReference type="InterPro" id="IPR005835">
    <property type="entry name" value="NTP_transferase_dom"/>
</dbReference>
<keyword evidence="20" id="KW-1185">Reference proteome</keyword>
<evidence type="ECO:0000259" key="18">
    <source>
        <dbReference type="Pfam" id="PF00483"/>
    </source>
</evidence>
<feature type="binding site" evidence="17">
    <location>
        <begin position="103"/>
        <end position="105"/>
    </location>
    <ligand>
        <name>UDP-N-acetyl-alpha-D-glucosamine</name>
        <dbReference type="ChEBI" id="CHEBI:57705"/>
    </ligand>
</feature>
<keyword evidence="10 17" id="KW-0573">Peptidoglycan synthesis</keyword>
<dbReference type="PROSITE" id="PS00101">
    <property type="entry name" value="HEXAPEP_TRANSFERASES"/>
    <property type="match status" value="1"/>
</dbReference>